<dbReference type="Proteomes" id="UP000010483">
    <property type="component" value="Chromosome"/>
</dbReference>
<dbReference type="KEGG" id="csn:Cyast_1026"/>
<feature type="transmembrane region" description="Helical" evidence="1">
    <location>
        <begin position="12"/>
        <end position="32"/>
    </location>
</feature>
<keyword evidence="1" id="KW-0472">Membrane</keyword>
<feature type="transmembrane region" description="Helical" evidence="1">
    <location>
        <begin position="38"/>
        <end position="59"/>
    </location>
</feature>
<evidence type="ECO:0000256" key="1">
    <source>
        <dbReference type="SAM" id="Phobius"/>
    </source>
</evidence>
<keyword evidence="1" id="KW-0812">Transmembrane</keyword>
<evidence type="ECO:0000313" key="2">
    <source>
        <dbReference type="EMBL" id="AFZ46995.1"/>
    </source>
</evidence>
<keyword evidence="3" id="KW-1185">Reference proteome</keyword>
<keyword evidence="1" id="KW-1133">Transmembrane helix</keyword>
<dbReference type="BioCyc" id="CSTA292563:G1353-1031-MONOMER"/>
<dbReference type="EMBL" id="CP003940">
    <property type="protein sequence ID" value="AFZ46995.1"/>
    <property type="molecule type" value="Genomic_DNA"/>
</dbReference>
<evidence type="ECO:0000313" key="3">
    <source>
        <dbReference type="Proteomes" id="UP000010483"/>
    </source>
</evidence>
<reference evidence="3" key="1">
    <citation type="journal article" date="2013" name="Proc. Natl. Acad. Sci. U.S.A.">
        <title>Improving the coverage of the cyanobacterial phylum using diversity-driven genome sequencing.</title>
        <authorList>
            <person name="Shih P.M."/>
            <person name="Wu D."/>
            <person name="Latifi A."/>
            <person name="Axen S.D."/>
            <person name="Fewer D.P."/>
            <person name="Talla E."/>
            <person name="Calteau A."/>
            <person name="Cai F."/>
            <person name="Tandeau de Marsac N."/>
            <person name="Rippka R."/>
            <person name="Herdman M."/>
            <person name="Sivonen K."/>
            <person name="Coursin T."/>
            <person name="Laurent T."/>
            <person name="Goodwin L."/>
            <person name="Nolan M."/>
            <person name="Davenport K.W."/>
            <person name="Han C.S."/>
            <person name="Rubin E.M."/>
            <person name="Eisen J.A."/>
            <person name="Woyke T."/>
            <person name="Gugger M."/>
            <person name="Kerfeld C.A."/>
        </authorList>
    </citation>
    <scope>NUCLEOTIDE SEQUENCE [LARGE SCALE GENOMIC DNA]</scope>
    <source>
        <strain evidence="3">ATCC 29140 / PCC 7202</strain>
    </source>
</reference>
<proteinExistence type="predicted"/>
<name>K9YKR0_CYASC</name>
<accession>K9YKR0</accession>
<gene>
    <name evidence="2" type="ordered locus">Cyast_1026</name>
</gene>
<dbReference type="AlphaFoldDB" id="K9YKR0"/>
<sequence>MRRNTQNISRTLRFLTITTVPLSIIIYILRGFGLLSFMYGWIVILLFLTAIFSSIFFLIDKTYY</sequence>
<organism evidence="2 3">
    <name type="scientific">Cyanobacterium stanieri (strain ATCC 29140 / PCC 7202)</name>
    <dbReference type="NCBI Taxonomy" id="292563"/>
    <lineage>
        <taxon>Bacteria</taxon>
        <taxon>Bacillati</taxon>
        <taxon>Cyanobacteriota</taxon>
        <taxon>Cyanophyceae</taxon>
        <taxon>Oscillatoriophycideae</taxon>
        <taxon>Chroococcales</taxon>
        <taxon>Geminocystaceae</taxon>
        <taxon>Cyanobacterium</taxon>
    </lineage>
</organism>
<dbReference type="HOGENOM" id="CLU_2860226_0_0_3"/>
<protein>
    <submittedName>
        <fullName evidence="2">Uncharacterized protein</fullName>
    </submittedName>
</protein>